<sequence length="72" mass="8016">MLGSILTDMRSSEDHSCFLIEKLTSPLHFVIASSKASLGTAGAVLLIPFVLGDRFPLRPAFVEEKMRLRKRN</sequence>
<dbReference type="GeneID" id="98155711"/>
<organism evidence="2 3">
    <name type="scientific">Aspergillus pseudodeflectus</name>
    <dbReference type="NCBI Taxonomy" id="176178"/>
    <lineage>
        <taxon>Eukaryota</taxon>
        <taxon>Fungi</taxon>
        <taxon>Dikarya</taxon>
        <taxon>Ascomycota</taxon>
        <taxon>Pezizomycotina</taxon>
        <taxon>Eurotiomycetes</taxon>
        <taxon>Eurotiomycetidae</taxon>
        <taxon>Eurotiales</taxon>
        <taxon>Aspergillaceae</taxon>
        <taxon>Aspergillus</taxon>
        <taxon>Aspergillus subgen. Nidulantes</taxon>
    </lineage>
</organism>
<dbReference type="Proteomes" id="UP001610444">
    <property type="component" value="Unassembled WGS sequence"/>
</dbReference>
<gene>
    <name evidence="2" type="ORF">BJX68DRAFT_239467</name>
</gene>
<accession>A0ABR4K6L5</accession>
<dbReference type="RefSeq" id="XP_070897833.1">
    <property type="nucleotide sequence ID" value="XM_071040547.1"/>
</dbReference>
<evidence type="ECO:0000256" key="1">
    <source>
        <dbReference type="SAM" id="Phobius"/>
    </source>
</evidence>
<proteinExistence type="predicted"/>
<reference evidence="2 3" key="1">
    <citation type="submission" date="2024-07" db="EMBL/GenBank/DDBJ databases">
        <title>Section-level genome sequencing and comparative genomics of Aspergillus sections Usti and Cavernicolus.</title>
        <authorList>
            <consortium name="Lawrence Berkeley National Laboratory"/>
            <person name="Nybo J.L."/>
            <person name="Vesth T.C."/>
            <person name="Theobald S."/>
            <person name="Frisvad J.C."/>
            <person name="Larsen T.O."/>
            <person name="Kjaerboelling I."/>
            <person name="Rothschild-Mancinelli K."/>
            <person name="Lyhne E.K."/>
            <person name="Kogle M.E."/>
            <person name="Barry K."/>
            <person name="Clum A."/>
            <person name="Na H."/>
            <person name="Ledsgaard L."/>
            <person name="Lin J."/>
            <person name="Lipzen A."/>
            <person name="Kuo A."/>
            <person name="Riley R."/>
            <person name="Mondo S."/>
            <person name="LaButti K."/>
            <person name="Haridas S."/>
            <person name="Pangalinan J."/>
            <person name="Salamov A.A."/>
            <person name="Simmons B.A."/>
            <person name="Magnuson J.K."/>
            <person name="Chen J."/>
            <person name="Drula E."/>
            <person name="Henrissat B."/>
            <person name="Wiebenga A."/>
            <person name="Lubbers R.J."/>
            <person name="Gomes A.C."/>
            <person name="Macurrencykelacurrency M.R."/>
            <person name="Stajich J."/>
            <person name="Grigoriev I.V."/>
            <person name="Mortensen U.H."/>
            <person name="De vries R.P."/>
            <person name="Baker S.E."/>
            <person name="Andersen M.R."/>
        </authorList>
    </citation>
    <scope>NUCLEOTIDE SEQUENCE [LARGE SCALE GENOMIC DNA]</scope>
    <source>
        <strain evidence="2 3">CBS 756.74</strain>
    </source>
</reference>
<protein>
    <submittedName>
        <fullName evidence="2">Uncharacterized protein</fullName>
    </submittedName>
</protein>
<comment type="caution">
    <text evidence="2">The sequence shown here is derived from an EMBL/GenBank/DDBJ whole genome shotgun (WGS) entry which is preliminary data.</text>
</comment>
<name>A0ABR4K6L5_9EURO</name>
<evidence type="ECO:0000313" key="3">
    <source>
        <dbReference type="Proteomes" id="UP001610444"/>
    </source>
</evidence>
<keyword evidence="1" id="KW-0472">Membrane</keyword>
<keyword evidence="1" id="KW-0812">Transmembrane</keyword>
<dbReference type="EMBL" id="JBFXLR010000028">
    <property type="protein sequence ID" value="KAL2847652.1"/>
    <property type="molecule type" value="Genomic_DNA"/>
</dbReference>
<evidence type="ECO:0000313" key="2">
    <source>
        <dbReference type="EMBL" id="KAL2847652.1"/>
    </source>
</evidence>
<keyword evidence="3" id="KW-1185">Reference proteome</keyword>
<keyword evidence="1" id="KW-1133">Transmembrane helix</keyword>
<feature type="transmembrane region" description="Helical" evidence="1">
    <location>
        <begin position="29"/>
        <end position="51"/>
    </location>
</feature>